<dbReference type="InterPro" id="IPR024775">
    <property type="entry name" value="DinB-like"/>
</dbReference>
<evidence type="ECO:0000313" key="3">
    <source>
        <dbReference type="Proteomes" id="UP000280307"/>
    </source>
</evidence>
<feature type="domain" description="DinB-like" evidence="1">
    <location>
        <begin position="35"/>
        <end position="178"/>
    </location>
</feature>
<dbReference type="Pfam" id="PF12867">
    <property type="entry name" value="DinB_2"/>
    <property type="match status" value="1"/>
</dbReference>
<proteinExistence type="predicted"/>
<dbReference type="SUPFAM" id="SSF109854">
    <property type="entry name" value="DinB/YfiT-like putative metalloenzymes"/>
    <property type="match status" value="1"/>
</dbReference>
<organism evidence="2 3">
    <name type="scientific">Candidatus Viridilinea halotolerans</name>
    <dbReference type="NCBI Taxonomy" id="2491704"/>
    <lineage>
        <taxon>Bacteria</taxon>
        <taxon>Bacillati</taxon>
        <taxon>Chloroflexota</taxon>
        <taxon>Chloroflexia</taxon>
        <taxon>Chloroflexales</taxon>
        <taxon>Chloroflexineae</taxon>
        <taxon>Oscillochloridaceae</taxon>
        <taxon>Candidatus Viridilinea</taxon>
    </lineage>
</organism>
<accession>A0A426U9T7</accession>
<evidence type="ECO:0000313" key="2">
    <source>
        <dbReference type="EMBL" id="RRR77122.1"/>
    </source>
</evidence>
<protein>
    <submittedName>
        <fullName evidence="2">DinB family protein</fullName>
    </submittedName>
</protein>
<name>A0A426U9T7_9CHLR</name>
<reference evidence="2 3" key="1">
    <citation type="submission" date="2018-12" db="EMBL/GenBank/DDBJ databases">
        <title>Genome Sequence of Candidatus Viridilinea halotolerans isolated from saline sulfide-rich spring.</title>
        <authorList>
            <person name="Grouzdev D.S."/>
            <person name="Burganskaya E.I."/>
            <person name="Krutkina M.S."/>
            <person name="Sukhacheva M.V."/>
            <person name="Gorlenko V.M."/>
        </authorList>
    </citation>
    <scope>NUCLEOTIDE SEQUENCE [LARGE SCALE GENOMIC DNA]</scope>
    <source>
        <strain evidence="2">Chok-6</strain>
    </source>
</reference>
<sequence length="190" mass="20535">MIDLQPVIAGTKTVAEVVGDLTQDDLTRETNALIYRMLELIAECDDADVVFQPTDPGAHDPAAADAAEAHIAWTLGHVVVHVTAGGEEQAFLAAEQARGVAFHGRSRYEVPWETVTTLAQVRARLEESRRMMLACLAVWPDAPHLALEEEVWPGGPRVNAVGRHAIGLAHGFGHLAQIAEIVRQSRGQKG</sequence>
<dbReference type="InterPro" id="IPR034660">
    <property type="entry name" value="DinB/YfiT-like"/>
</dbReference>
<comment type="caution">
    <text evidence="2">The sequence shown here is derived from an EMBL/GenBank/DDBJ whole genome shotgun (WGS) entry which is preliminary data.</text>
</comment>
<dbReference type="AlphaFoldDB" id="A0A426U9T7"/>
<dbReference type="EMBL" id="RSAS01000076">
    <property type="protein sequence ID" value="RRR77122.1"/>
    <property type="molecule type" value="Genomic_DNA"/>
</dbReference>
<evidence type="ECO:0000259" key="1">
    <source>
        <dbReference type="Pfam" id="PF12867"/>
    </source>
</evidence>
<dbReference type="Proteomes" id="UP000280307">
    <property type="component" value="Unassembled WGS sequence"/>
</dbReference>
<gene>
    <name evidence="2" type="ORF">EI684_01810</name>
</gene>
<dbReference type="Gene3D" id="1.20.120.450">
    <property type="entry name" value="dinb family like domain"/>
    <property type="match status" value="1"/>
</dbReference>